<keyword evidence="1" id="KW-1133">Transmembrane helix</keyword>
<evidence type="ECO:0000313" key="2">
    <source>
        <dbReference type="EMBL" id="GGE26663.1"/>
    </source>
</evidence>
<keyword evidence="1" id="KW-0812">Transmembrane</keyword>
<comment type="caution">
    <text evidence="2">The sequence shown here is derived from an EMBL/GenBank/DDBJ whole genome shotgun (WGS) entry which is preliminary data.</text>
</comment>
<sequence>MGKKRKVKKEVQVDHEKTMMRDLRRIGLWSLISVGVTVVIALIVESIR</sequence>
<dbReference type="RefSeq" id="WP_188648813.1">
    <property type="nucleotide sequence ID" value="NZ_BMHQ01000013.1"/>
</dbReference>
<dbReference type="Proteomes" id="UP000625210">
    <property type="component" value="Unassembled WGS sequence"/>
</dbReference>
<reference evidence="2" key="2">
    <citation type="submission" date="2020-09" db="EMBL/GenBank/DDBJ databases">
        <authorList>
            <person name="Sun Q."/>
            <person name="Zhou Y."/>
        </authorList>
    </citation>
    <scope>NUCLEOTIDE SEQUENCE</scope>
    <source>
        <strain evidence="2">CGMCC 1.15179</strain>
    </source>
</reference>
<evidence type="ECO:0000256" key="1">
    <source>
        <dbReference type="SAM" id="Phobius"/>
    </source>
</evidence>
<evidence type="ECO:0000313" key="3">
    <source>
        <dbReference type="Proteomes" id="UP000625210"/>
    </source>
</evidence>
<keyword evidence="3" id="KW-1185">Reference proteome</keyword>
<name>A0A8J2VIZ5_9BACL</name>
<dbReference type="AlphaFoldDB" id="A0A8J2VIZ5"/>
<protein>
    <submittedName>
        <fullName evidence="2">Uncharacterized protein</fullName>
    </submittedName>
</protein>
<keyword evidence="1" id="KW-0472">Membrane</keyword>
<dbReference type="EMBL" id="BMHQ01000013">
    <property type="protein sequence ID" value="GGE26663.1"/>
    <property type="molecule type" value="Genomic_DNA"/>
</dbReference>
<gene>
    <name evidence="2" type="ORF">GCM10011571_31120</name>
</gene>
<accession>A0A8J2VIZ5</accession>
<feature type="transmembrane region" description="Helical" evidence="1">
    <location>
        <begin position="26"/>
        <end position="44"/>
    </location>
</feature>
<reference evidence="2" key="1">
    <citation type="journal article" date="2014" name="Int. J. Syst. Evol. Microbiol.">
        <title>Complete genome sequence of Corynebacterium casei LMG S-19264T (=DSM 44701T), isolated from a smear-ripened cheese.</title>
        <authorList>
            <consortium name="US DOE Joint Genome Institute (JGI-PGF)"/>
            <person name="Walter F."/>
            <person name="Albersmeier A."/>
            <person name="Kalinowski J."/>
            <person name="Ruckert C."/>
        </authorList>
    </citation>
    <scope>NUCLEOTIDE SEQUENCE</scope>
    <source>
        <strain evidence="2">CGMCC 1.15179</strain>
    </source>
</reference>
<organism evidence="2 3">
    <name type="scientific">Marinithermofilum abyssi</name>
    <dbReference type="NCBI Taxonomy" id="1571185"/>
    <lineage>
        <taxon>Bacteria</taxon>
        <taxon>Bacillati</taxon>
        <taxon>Bacillota</taxon>
        <taxon>Bacilli</taxon>
        <taxon>Bacillales</taxon>
        <taxon>Thermoactinomycetaceae</taxon>
        <taxon>Marinithermofilum</taxon>
    </lineage>
</organism>
<proteinExistence type="predicted"/>